<feature type="transmembrane region" description="Helical" evidence="1">
    <location>
        <begin position="42"/>
        <end position="58"/>
    </location>
</feature>
<evidence type="ECO:0000313" key="2">
    <source>
        <dbReference type="EMBL" id="RDX66033.1"/>
    </source>
</evidence>
<gene>
    <name evidence="2" type="ORF">CR513_55251</name>
</gene>
<keyword evidence="1" id="KW-0472">Membrane</keyword>
<keyword evidence="3" id="KW-1185">Reference proteome</keyword>
<comment type="caution">
    <text evidence="2">The sequence shown here is derived from an EMBL/GenBank/DDBJ whole genome shotgun (WGS) entry which is preliminary data.</text>
</comment>
<organism evidence="2 3">
    <name type="scientific">Mucuna pruriens</name>
    <name type="common">Velvet bean</name>
    <name type="synonym">Dolichos pruriens</name>
    <dbReference type="NCBI Taxonomy" id="157652"/>
    <lineage>
        <taxon>Eukaryota</taxon>
        <taxon>Viridiplantae</taxon>
        <taxon>Streptophyta</taxon>
        <taxon>Embryophyta</taxon>
        <taxon>Tracheophyta</taxon>
        <taxon>Spermatophyta</taxon>
        <taxon>Magnoliopsida</taxon>
        <taxon>eudicotyledons</taxon>
        <taxon>Gunneridae</taxon>
        <taxon>Pentapetalae</taxon>
        <taxon>rosids</taxon>
        <taxon>fabids</taxon>
        <taxon>Fabales</taxon>
        <taxon>Fabaceae</taxon>
        <taxon>Papilionoideae</taxon>
        <taxon>50 kb inversion clade</taxon>
        <taxon>NPAAA clade</taxon>
        <taxon>indigoferoid/millettioid clade</taxon>
        <taxon>Phaseoleae</taxon>
        <taxon>Mucuna</taxon>
    </lineage>
</organism>
<feature type="non-terminal residue" evidence="2">
    <location>
        <position position="134"/>
    </location>
</feature>
<reference evidence="2" key="1">
    <citation type="submission" date="2018-05" db="EMBL/GenBank/DDBJ databases">
        <title>Draft genome of Mucuna pruriens seed.</title>
        <authorList>
            <person name="Nnadi N.E."/>
            <person name="Vos R."/>
            <person name="Hasami M.H."/>
            <person name="Devisetty U.K."/>
            <person name="Aguiy J.C."/>
        </authorList>
    </citation>
    <scope>NUCLEOTIDE SEQUENCE [LARGE SCALE GENOMIC DNA]</scope>
    <source>
        <strain evidence="2">JCA_2017</strain>
    </source>
</reference>
<keyword evidence="1" id="KW-1133">Transmembrane helix</keyword>
<keyword evidence="1" id="KW-0812">Transmembrane</keyword>
<dbReference type="AlphaFoldDB" id="A0A371EJ18"/>
<dbReference type="Proteomes" id="UP000257109">
    <property type="component" value="Unassembled WGS sequence"/>
</dbReference>
<evidence type="ECO:0000313" key="3">
    <source>
        <dbReference type="Proteomes" id="UP000257109"/>
    </source>
</evidence>
<sequence length="134" mass="15424">MTFEQRPKRSIPMIWSCKNILMVMQEYISELDSNMLTNRAKFSWCLTLLMLFGSIFPYDVVSGQLLLLSTACVFMHCPTPGGCGGHHQHPHCNCYQRFGMWRTNVALRPNNSLKLLMLISLLPMLITRKTSTLR</sequence>
<evidence type="ECO:0000256" key="1">
    <source>
        <dbReference type="SAM" id="Phobius"/>
    </source>
</evidence>
<accession>A0A371EJ18</accession>
<protein>
    <submittedName>
        <fullName evidence="2">Uncharacterized protein</fullName>
    </submittedName>
</protein>
<name>A0A371EJ18_MUCPR</name>
<proteinExistence type="predicted"/>
<dbReference type="EMBL" id="QJKJ01013624">
    <property type="protein sequence ID" value="RDX66033.1"/>
    <property type="molecule type" value="Genomic_DNA"/>
</dbReference>